<keyword evidence="1" id="KW-0614">Plasmid</keyword>
<gene>
    <name evidence="1" type="ORF">FA584_14230</name>
</gene>
<dbReference type="REBASE" id="438868">
    <property type="entry name" value="SspACSDCEMcrBCP"/>
</dbReference>
<name>A0AA92JBE0_9BACT</name>
<proteinExistence type="predicted"/>
<dbReference type="InterPro" id="IPR019292">
    <property type="entry name" value="McrC"/>
</dbReference>
<dbReference type="RefSeq" id="WP_191342135.1">
    <property type="nucleotide sequence ID" value="NZ_CP059996.1"/>
</dbReference>
<dbReference type="AlphaFoldDB" id="A0AA92JBE0"/>
<keyword evidence="1" id="KW-0255">Endonuclease</keyword>
<dbReference type="PANTHER" id="PTHR38733">
    <property type="entry name" value="PROTEIN MCRC"/>
    <property type="match status" value="1"/>
</dbReference>
<dbReference type="Proteomes" id="UP000502831">
    <property type="component" value="Plasmid pSDCE1"/>
</dbReference>
<accession>A0AA92JBE0</accession>
<protein>
    <submittedName>
        <fullName evidence="1">Restriction endonuclease</fullName>
    </submittedName>
</protein>
<evidence type="ECO:0000313" key="2">
    <source>
        <dbReference type="Proteomes" id="UP000502831"/>
    </source>
</evidence>
<dbReference type="PANTHER" id="PTHR38733:SF1">
    <property type="entry name" value="TYPE IV METHYL-DIRECTED RESTRICTION ENZYME ECOKMCRBC"/>
    <property type="match status" value="1"/>
</dbReference>
<organism evidence="1 2">
    <name type="scientific">Sulfurospirillum diekertiae</name>
    <dbReference type="NCBI Taxonomy" id="1854492"/>
    <lineage>
        <taxon>Bacteria</taxon>
        <taxon>Pseudomonadati</taxon>
        <taxon>Campylobacterota</taxon>
        <taxon>Epsilonproteobacteria</taxon>
        <taxon>Campylobacterales</taxon>
        <taxon>Sulfurospirillaceae</taxon>
        <taxon>Sulfurospirillum</taxon>
    </lineage>
</organism>
<sequence>MQFLYENEYIPSSLTKEIESNKELYPFFEMTFQGIKPKNNCGFLKIQNENYFIVPKIADKEQTNLHIFIYMLMYAFDVKLTNRDFSNLQSIKSHFLEIFIRHFSDALLNEFKKGIFKKYVCLSKNLKVLRGKYVIEKNFTNFYHQSIYCEYDEFTMDNELNRFFFYAIKVFKKFSSYPNLHKCEMILDEVSFLHFSNLNQINIEFNRMNSRYLKSFETAIMILKKLIPLPNDENNKSFAFLFDMSEVFEKFIGRLYQSIDSTTKLQSQRNFGNLQLKPDILTSSMIIDTKYKIVQTKDNLSVADKYQMFTYGTNFNIDNTMLLYPEHLHKTHENLILGVGEKAVKLKLRSIDLNQNNEDYEQYIETIKYQVRIVYGTDCK</sequence>
<reference evidence="1 2" key="1">
    <citation type="submission" date="2020-08" db="EMBL/GenBank/DDBJ databases">
        <title>Genome of Dechlorinating Sulfurospirillum strain ACSDCE.</title>
        <authorList>
            <person name="Yang Y."/>
            <person name="Huo L."/>
            <person name="Yan J."/>
        </authorList>
    </citation>
    <scope>NUCLEOTIDE SEQUENCE [LARGE SCALE GENOMIC DNA]</scope>
    <source>
        <strain evidence="1 2">ACSDCE</strain>
        <plasmid evidence="1 2">pSDCE1</plasmid>
    </source>
</reference>
<keyword evidence="1" id="KW-0378">Hydrolase</keyword>
<keyword evidence="1" id="KW-0540">Nuclease</keyword>
<geneLocation type="plasmid" evidence="1 2">
    <name>pSDCE1</name>
</geneLocation>
<evidence type="ECO:0000313" key="1">
    <source>
        <dbReference type="EMBL" id="QNA70502.1"/>
    </source>
</evidence>
<dbReference type="Pfam" id="PF10117">
    <property type="entry name" value="McrBC"/>
    <property type="match status" value="1"/>
</dbReference>
<dbReference type="EMBL" id="CP059996">
    <property type="protein sequence ID" value="QNA70502.1"/>
    <property type="molecule type" value="Genomic_DNA"/>
</dbReference>
<dbReference type="GO" id="GO:0004519">
    <property type="term" value="F:endonuclease activity"/>
    <property type="evidence" value="ECO:0007669"/>
    <property type="project" value="UniProtKB-KW"/>
</dbReference>